<comment type="caution">
    <text evidence="7">The sequence shown here is derived from an EMBL/GenBank/DDBJ whole genome shotgun (WGS) entry which is preliminary data.</text>
</comment>
<dbReference type="PANTHER" id="PTHR20275:SF11">
    <property type="entry name" value="KINASE, PUTATIVE (AFU_ORTHOLOGUE AFUA_5G12870)-RELATED"/>
    <property type="match status" value="1"/>
</dbReference>
<dbReference type="GO" id="GO:0003951">
    <property type="term" value="F:NAD+ kinase activity"/>
    <property type="evidence" value="ECO:0007669"/>
    <property type="project" value="InterPro"/>
</dbReference>
<dbReference type="InterPro" id="IPR016064">
    <property type="entry name" value="NAD/diacylglycerol_kinase_sf"/>
</dbReference>
<dbReference type="PANTHER" id="PTHR20275">
    <property type="entry name" value="NAD KINASE"/>
    <property type="match status" value="1"/>
</dbReference>
<evidence type="ECO:0000256" key="3">
    <source>
        <dbReference type="ARBA" id="ARBA00022777"/>
    </source>
</evidence>
<feature type="non-terminal residue" evidence="7">
    <location>
        <position position="1"/>
    </location>
</feature>
<dbReference type="EMBL" id="NCSJ02000109">
    <property type="protein sequence ID" value="RFU30076.1"/>
    <property type="molecule type" value="Genomic_DNA"/>
</dbReference>
<dbReference type="AlphaFoldDB" id="A0A3E2H9F5"/>
<dbReference type="InterPro" id="IPR002504">
    <property type="entry name" value="NADK"/>
</dbReference>
<reference evidence="7 8" key="1">
    <citation type="submission" date="2018-05" db="EMBL/GenBank/DDBJ databases">
        <title>Draft genome sequence of Scytalidium lignicola DSM 105466, a ubiquitous saprotrophic fungus.</title>
        <authorList>
            <person name="Buettner E."/>
            <person name="Gebauer A.M."/>
            <person name="Hofrichter M."/>
            <person name="Liers C."/>
            <person name="Kellner H."/>
        </authorList>
    </citation>
    <scope>NUCLEOTIDE SEQUENCE [LARGE SCALE GENOMIC DNA]</scope>
    <source>
        <strain evidence="7 8">DSM 105466</strain>
    </source>
</reference>
<dbReference type="GO" id="GO:0019674">
    <property type="term" value="P:NAD+ metabolic process"/>
    <property type="evidence" value="ECO:0007669"/>
    <property type="project" value="InterPro"/>
</dbReference>
<dbReference type="Pfam" id="PF20143">
    <property type="entry name" value="NAD_kinase_C"/>
    <property type="match status" value="1"/>
</dbReference>
<feature type="non-terminal residue" evidence="7">
    <location>
        <position position="582"/>
    </location>
</feature>
<evidence type="ECO:0000256" key="5">
    <source>
        <dbReference type="ARBA" id="ARBA00023027"/>
    </source>
</evidence>
<evidence type="ECO:0008006" key="9">
    <source>
        <dbReference type="Google" id="ProtNLM"/>
    </source>
</evidence>
<dbReference type="Gene3D" id="3.40.50.10330">
    <property type="entry name" value="Probable inorganic polyphosphate/atp-NAD kinase, domain 1"/>
    <property type="match status" value="1"/>
</dbReference>
<keyword evidence="2" id="KW-0808">Transferase</keyword>
<dbReference type="OrthoDB" id="24581at2759"/>
<gene>
    <name evidence="7" type="ORF">B7463_g6261</name>
</gene>
<comment type="similarity">
    <text evidence="1">Belongs to the NAD kinase family.</text>
</comment>
<dbReference type="GO" id="GO:0006741">
    <property type="term" value="P:NADP+ biosynthetic process"/>
    <property type="evidence" value="ECO:0007669"/>
    <property type="project" value="InterPro"/>
</dbReference>
<evidence type="ECO:0000313" key="8">
    <source>
        <dbReference type="Proteomes" id="UP000258309"/>
    </source>
</evidence>
<dbReference type="InterPro" id="IPR017437">
    <property type="entry name" value="ATP-NAD_kinase_PpnK-typ_C"/>
</dbReference>
<evidence type="ECO:0000256" key="1">
    <source>
        <dbReference type="ARBA" id="ARBA00010995"/>
    </source>
</evidence>
<dbReference type="HAMAP" id="MF_00361">
    <property type="entry name" value="NAD_kinase"/>
    <property type="match status" value="1"/>
</dbReference>
<dbReference type="Proteomes" id="UP000258309">
    <property type="component" value="Unassembled WGS sequence"/>
</dbReference>
<dbReference type="Gene3D" id="2.60.200.30">
    <property type="entry name" value="Probable inorganic polyphosphate/atp-NAD kinase, domain 2"/>
    <property type="match status" value="1"/>
</dbReference>
<dbReference type="Pfam" id="PF01513">
    <property type="entry name" value="NAD_kinase"/>
    <property type="match status" value="1"/>
</dbReference>
<dbReference type="FunFam" id="2.60.200.30:FF:000008">
    <property type="entry name" value="Putative NAD+ kinase"/>
    <property type="match status" value="1"/>
</dbReference>
<keyword evidence="4" id="KW-0521">NADP</keyword>
<dbReference type="InterPro" id="IPR017438">
    <property type="entry name" value="ATP-NAD_kinase_N"/>
</dbReference>
<dbReference type="OMA" id="QKAFKEW"/>
<dbReference type="STRING" id="5539.A0A3E2H9F5"/>
<name>A0A3E2H9F5_SCYLI</name>
<evidence type="ECO:0000256" key="4">
    <source>
        <dbReference type="ARBA" id="ARBA00022857"/>
    </source>
</evidence>
<keyword evidence="3" id="KW-0418">Kinase</keyword>
<keyword evidence="8" id="KW-1185">Reference proteome</keyword>
<keyword evidence="5" id="KW-0520">NAD</keyword>
<accession>A0A3E2H9F5</accession>
<dbReference type="FunFam" id="3.40.50.10330:FF:000029">
    <property type="entry name" value="NAD+ kinase, putative"/>
    <property type="match status" value="1"/>
</dbReference>
<feature type="region of interest" description="Disordered" evidence="6">
    <location>
        <begin position="375"/>
        <end position="396"/>
    </location>
</feature>
<organism evidence="7 8">
    <name type="scientific">Scytalidium lignicola</name>
    <name type="common">Hyphomycete</name>
    <dbReference type="NCBI Taxonomy" id="5539"/>
    <lineage>
        <taxon>Eukaryota</taxon>
        <taxon>Fungi</taxon>
        <taxon>Dikarya</taxon>
        <taxon>Ascomycota</taxon>
        <taxon>Pezizomycotina</taxon>
        <taxon>Leotiomycetes</taxon>
        <taxon>Leotiomycetes incertae sedis</taxon>
        <taxon>Scytalidium</taxon>
    </lineage>
</organism>
<sequence length="582" mass="65455">MPNSANSKDKPLRDKSEIYEIASSPQAEIEIDPCDGDPEYQNALEVVFDDSNPHRRKSSLIATDYPSGALRRKNTDCYLHTLLESQRRHGFSTDGVLDDIAELTGGKHHSNPNALFVPKGTHERLSHIAGDSTPGQEDERSWSDRHAGQILADRRPDKINASLLQEQGAVRSRLLTKKQLSDMAWGVRELSKRLGSVRLKLRVKTVFLLTKAHDENLIATTRELAKWLLSPQRDVRYTVYVEDNFKTNKKFNEKGLLEEIEKLEAEYSGDEADGNCKTDDKNEPRLRYWTEEICRTKPQTFDFVVTLGGDGTVLYASWLFQGVVPPVLSFALGSLGFLTKFDFSDYPNTLNKAFNEGVTISLRLRFEGTVMRSQRKDKITDKSGSNGNQSDDSERQRDLIEELIGEEKDNEMTHRPDRTYEILNDIVVDRGPNPTMSSTEIFGDDEHFTSILADGVCVSTPTGSTAYNLAAGGSLCHPENPVILVAAICAHTLSFRPIILPDTIVLRIGVPYDARTSSWASFDGRERIELCPGDYVTISASRFPFANVMPQGRRSEDWIKSISGKLGWNTRQRQKSFKEWSS</sequence>
<evidence type="ECO:0000256" key="2">
    <source>
        <dbReference type="ARBA" id="ARBA00022679"/>
    </source>
</evidence>
<dbReference type="SUPFAM" id="SSF111331">
    <property type="entry name" value="NAD kinase/diacylglycerol kinase-like"/>
    <property type="match status" value="1"/>
</dbReference>
<evidence type="ECO:0000256" key="6">
    <source>
        <dbReference type="SAM" id="MobiDB-lite"/>
    </source>
</evidence>
<protein>
    <recommendedName>
        <fullName evidence="9">NAD(+) kinase</fullName>
    </recommendedName>
</protein>
<proteinExistence type="inferred from homology"/>
<evidence type="ECO:0000313" key="7">
    <source>
        <dbReference type="EMBL" id="RFU30076.1"/>
    </source>
</evidence>